<feature type="region of interest" description="Disordered" evidence="4">
    <location>
        <begin position="1"/>
        <end position="67"/>
    </location>
</feature>
<dbReference type="EMBL" id="JH170415">
    <property type="protein sequence ID" value="EHB09004.1"/>
    <property type="molecule type" value="Genomic_DNA"/>
</dbReference>
<feature type="domain" description="RRM" evidence="5">
    <location>
        <begin position="70"/>
        <end position="162"/>
    </location>
</feature>
<keyword evidence="2" id="KW-0508">mRNA splicing</keyword>
<dbReference type="SMART" id="SM00360">
    <property type="entry name" value="RRM"/>
    <property type="match status" value="1"/>
</dbReference>
<evidence type="ECO:0000256" key="3">
    <source>
        <dbReference type="PROSITE-ProRule" id="PRU00176"/>
    </source>
</evidence>
<evidence type="ECO:0000313" key="7">
    <source>
        <dbReference type="Proteomes" id="UP000006813"/>
    </source>
</evidence>
<accession>G5BI93</accession>
<dbReference type="Gene3D" id="3.30.70.330">
    <property type="match status" value="1"/>
</dbReference>
<organism evidence="6 7">
    <name type="scientific">Heterocephalus glaber</name>
    <name type="common">Naked mole rat</name>
    <dbReference type="NCBI Taxonomy" id="10181"/>
    <lineage>
        <taxon>Eukaryota</taxon>
        <taxon>Metazoa</taxon>
        <taxon>Chordata</taxon>
        <taxon>Craniata</taxon>
        <taxon>Vertebrata</taxon>
        <taxon>Euteleostomi</taxon>
        <taxon>Mammalia</taxon>
        <taxon>Eutheria</taxon>
        <taxon>Euarchontoglires</taxon>
        <taxon>Glires</taxon>
        <taxon>Rodentia</taxon>
        <taxon>Hystricomorpha</taxon>
        <taxon>Bathyergidae</taxon>
        <taxon>Heterocephalus</taxon>
    </lineage>
</organism>
<evidence type="ECO:0000256" key="1">
    <source>
        <dbReference type="ARBA" id="ARBA00022884"/>
    </source>
</evidence>
<dbReference type="Pfam" id="PF00076">
    <property type="entry name" value="RRM_1"/>
    <property type="match status" value="1"/>
</dbReference>
<feature type="compositionally biased region" description="Acidic residues" evidence="4">
    <location>
        <begin position="187"/>
        <end position="203"/>
    </location>
</feature>
<name>G5BI93_HETGA</name>
<dbReference type="SUPFAM" id="SSF54928">
    <property type="entry name" value="RNA-binding domain, RBD"/>
    <property type="match status" value="1"/>
</dbReference>
<evidence type="ECO:0000256" key="4">
    <source>
        <dbReference type="SAM" id="MobiDB-lite"/>
    </source>
</evidence>
<evidence type="ECO:0000313" key="6">
    <source>
        <dbReference type="EMBL" id="EHB09004.1"/>
    </source>
</evidence>
<proteinExistence type="predicted"/>
<evidence type="ECO:0000259" key="5">
    <source>
        <dbReference type="PROSITE" id="PS50102"/>
    </source>
</evidence>
<dbReference type="GO" id="GO:0008380">
    <property type="term" value="P:RNA splicing"/>
    <property type="evidence" value="ECO:0007669"/>
    <property type="project" value="UniProtKB-KW"/>
</dbReference>
<dbReference type="InterPro" id="IPR012677">
    <property type="entry name" value="Nucleotide-bd_a/b_plait_sf"/>
</dbReference>
<reference evidence="6 7" key="1">
    <citation type="journal article" date="2011" name="Nature">
        <title>Genome sequencing reveals insights into physiology and longevity of the naked mole rat.</title>
        <authorList>
            <person name="Kim E.B."/>
            <person name="Fang X."/>
            <person name="Fushan A.A."/>
            <person name="Huang Z."/>
            <person name="Lobanov A.V."/>
            <person name="Han L."/>
            <person name="Marino S.M."/>
            <person name="Sun X."/>
            <person name="Turanov A.A."/>
            <person name="Yang P."/>
            <person name="Yim S.H."/>
            <person name="Zhao X."/>
            <person name="Kasaikina M.V."/>
            <person name="Stoletzki N."/>
            <person name="Peng C."/>
            <person name="Polak P."/>
            <person name="Xiong Z."/>
            <person name="Kiezun A."/>
            <person name="Zhu Y."/>
            <person name="Chen Y."/>
            <person name="Kryukov G.V."/>
            <person name="Zhang Q."/>
            <person name="Peshkin L."/>
            <person name="Yang L."/>
            <person name="Bronson R.T."/>
            <person name="Buffenstein R."/>
            <person name="Wang B."/>
            <person name="Han C."/>
            <person name="Li Q."/>
            <person name="Chen L."/>
            <person name="Zhao W."/>
            <person name="Sunyaev S.R."/>
            <person name="Park T.J."/>
            <person name="Zhang G."/>
            <person name="Wang J."/>
            <person name="Gladyshev V.N."/>
        </authorList>
    </citation>
    <scope>NUCLEOTIDE SEQUENCE [LARGE SCALE GENOMIC DNA]</scope>
</reference>
<keyword evidence="2" id="KW-0507">mRNA processing</keyword>
<dbReference type="PROSITE" id="PS50102">
    <property type="entry name" value="RRM"/>
    <property type="match status" value="1"/>
</dbReference>
<dbReference type="InterPro" id="IPR035979">
    <property type="entry name" value="RBD_domain_sf"/>
</dbReference>
<dbReference type="Proteomes" id="UP000006813">
    <property type="component" value="Unassembled WGS sequence"/>
</dbReference>
<feature type="region of interest" description="Disordered" evidence="4">
    <location>
        <begin position="185"/>
        <end position="211"/>
    </location>
</feature>
<protein>
    <submittedName>
        <fullName evidence="6">Nucleolin</fullName>
    </submittedName>
</protein>
<keyword evidence="1 3" id="KW-0694">RNA-binding</keyword>
<gene>
    <name evidence="6" type="ORF">GW7_18452</name>
</gene>
<sequence length="211" mass="23031">METTLAKGEKAPAKTTPVKAKNMAEEEDEDDDDEDDEGKEEETVKKVPGKQKEEMTKKQKMEGTEPTTAFNLFVRNLDSNKSPPTLKTGIREFLSEETTKEILKEFFDGSPGARTVTDWETRASKGFGFVDINSEEDAKASKEAMEDGEIDRNKVTSDWAKPKVKVASGAMVVAEAAKVDLKAEAGEALEGDGASEEAGEEEETTGKEDKA</sequence>
<dbReference type="PANTHER" id="PTHR48024">
    <property type="entry name" value="GEO13361P1-RELATED"/>
    <property type="match status" value="1"/>
</dbReference>
<dbReference type="STRING" id="10181.G5BI93"/>
<feature type="compositionally biased region" description="Basic and acidic residues" evidence="4">
    <location>
        <begin position="41"/>
        <end position="63"/>
    </location>
</feature>
<evidence type="ECO:0000256" key="2">
    <source>
        <dbReference type="ARBA" id="ARBA00023187"/>
    </source>
</evidence>
<dbReference type="InterPro" id="IPR000504">
    <property type="entry name" value="RRM_dom"/>
</dbReference>
<dbReference type="InterPro" id="IPR050886">
    <property type="entry name" value="RNA-binding_reg"/>
</dbReference>
<dbReference type="GO" id="GO:0003723">
    <property type="term" value="F:RNA binding"/>
    <property type="evidence" value="ECO:0007669"/>
    <property type="project" value="UniProtKB-UniRule"/>
</dbReference>
<feature type="compositionally biased region" description="Acidic residues" evidence="4">
    <location>
        <begin position="25"/>
        <end position="40"/>
    </location>
</feature>
<dbReference type="InParanoid" id="G5BI93"/>
<dbReference type="AlphaFoldDB" id="G5BI93"/>
<dbReference type="PANTHER" id="PTHR48024:SF56">
    <property type="entry name" value="HETEROGENEOUS NUCLEAR RIBONUCLEOPROTEIN A0"/>
    <property type="match status" value="1"/>
</dbReference>